<keyword evidence="5" id="KW-0812">Transmembrane</keyword>
<dbReference type="SUPFAM" id="SSF47384">
    <property type="entry name" value="Homodimeric domain of signal transducing histidine kinase"/>
    <property type="match status" value="1"/>
</dbReference>
<dbReference type="InterPro" id="IPR003594">
    <property type="entry name" value="HATPase_dom"/>
</dbReference>
<organism evidence="8 9">
    <name type="scientific">Rickenella mellea</name>
    <dbReference type="NCBI Taxonomy" id="50990"/>
    <lineage>
        <taxon>Eukaryota</taxon>
        <taxon>Fungi</taxon>
        <taxon>Dikarya</taxon>
        <taxon>Basidiomycota</taxon>
        <taxon>Agaricomycotina</taxon>
        <taxon>Agaricomycetes</taxon>
        <taxon>Hymenochaetales</taxon>
        <taxon>Rickenellaceae</taxon>
        <taxon>Rickenella</taxon>
    </lineage>
</organism>
<feature type="compositionally biased region" description="Polar residues" evidence="4">
    <location>
        <begin position="826"/>
        <end position="848"/>
    </location>
</feature>
<dbReference type="SUPFAM" id="SSF55874">
    <property type="entry name" value="ATPase domain of HSP90 chaperone/DNA topoisomerase II/histidine kinase"/>
    <property type="match status" value="1"/>
</dbReference>
<feature type="region of interest" description="Disordered" evidence="4">
    <location>
        <begin position="30"/>
        <end position="64"/>
    </location>
</feature>
<accession>A0A4Y7Q3M6</accession>
<dbReference type="InterPro" id="IPR011006">
    <property type="entry name" value="CheY-like_superfamily"/>
</dbReference>
<feature type="region of interest" description="Disordered" evidence="4">
    <location>
        <begin position="83"/>
        <end position="172"/>
    </location>
</feature>
<feature type="compositionally biased region" description="Acidic residues" evidence="4">
    <location>
        <begin position="120"/>
        <end position="130"/>
    </location>
</feature>
<evidence type="ECO:0000256" key="5">
    <source>
        <dbReference type="SAM" id="Phobius"/>
    </source>
</evidence>
<dbReference type="PROSITE" id="PS50109">
    <property type="entry name" value="HIS_KIN"/>
    <property type="match status" value="1"/>
</dbReference>
<dbReference type="VEuPathDB" id="FungiDB:BD410DRAFT_803933"/>
<dbReference type="SMART" id="SM00387">
    <property type="entry name" value="HATPase_c"/>
    <property type="match status" value="1"/>
</dbReference>
<dbReference type="AlphaFoldDB" id="A0A4Y7Q3M6"/>
<dbReference type="InterPro" id="IPR036890">
    <property type="entry name" value="HATPase_C_sf"/>
</dbReference>
<evidence type="ECO:0000256" key="3">
    <source>
        <dbReference type="PROSITE-ProRule" id="PRU00169"/>
    </source>
</evidence>
<evidence type="ECO:0008006" key="10">
    <source>
        <dbReference type="Google" id="ProtNLM"/>
    </source>
</evidence>
<proteinExistence type="predicted"/>
<keyword evidence="5" id="KW-1133">Transmembrane helix</keyword>
<feature type="compositionally biased region" description="Basic and acidic residues" evidence="4">
    <location>
        <begin position="109"/>
        <end position="119"/>
    </location>
</feature>
<dbReference type="Gene3D" id="3.40.50.2300">
    <property type="match status" value="1"/>
</dbReference>
<dbReference type="EMBL" id="ML170178">
    <property type="protein sequence ID" value="TDL21838.1"/>
    <property type="molecule type" value="Genomic_DNA"/>
</dbReference>
<evidence type="ECO:0000259" key="7">
    <source>
        <dbReference type="PROSITE" id="PS50110"/>
    </source>
</evidence>
<evidence type="ECO:0000259" key="6">
    <source>
        <dbReference type="PROSITE" id="PS50109"/>
    </source>
</evidence>
<dbReference type="STRING" id="50990.A0A4Y7Q3M6"/>
<feature type="domain" description="Response regulatory" evidence="7">
    <location>
        <begin position="981"/>
        <end position="1120"/>
    </location>
</feature>
<feature type="region of interest" description="Disordered" evidence="4">
    <location>
        <begin position="791"/>
        <end position="860"/>
    </location>
</feature>
<evidence type="ECO:0000313" key="8">
    <source>
        <dbReference type="EMBL" id="TDL21838.1"/>
    </source>
</evidence>
<keyword evidence="9" id="KW-1185">Reference proteome</keyword>
<sequence length="1127" mass="124418">MTRTYTKSVVQAPHDLSASLNGRGRTITHTADAESPLSVEGGLPLPVTTPTTASPDAKKRKSARIGKDALRVRWARIKQRMGTGSALSESLLDAGGSTDTSYSHGHHMGSHEMERKDAVDPEGEVDEVVVENDFGGKTSITQPSEDGGDVERWDQSERPVPEPRSYASATGDSTSATQHAYGIWESHMVLSYCRWRVWPYISSIFRVQTFEENIENQYQREAWFTSKIIALFCTLFFIAQWVLQCALGVQPFSLADKVFYYGSLPVSALAQSTTSGKDSHEFVTIHSIPLPYLNLERTGSQGYPFYCAKHFGPLLSLPLPFLIAFEVPLLQPFLYQLYLFVCIWSWSMYQICYLFACRFYDPLHDSCGARDFFQLFYYCIGLPAIGIIALHQSRLFNAVGASMLIVVTALLIVPMHPKFIRNILIFHIFILYMHYKRETVDRRLYSLRNQLKVQFRATQKAQVNERKASDSKRRLTSYVFHEVRVPLNTALLALQNLEASGTIAKEQNIEWAALGGSLTMMSKVLNDVLDFNRLDSGRFSTVKQPYNFHRAMRSMLVPLQLAADARGLDLHIDLDLSIDAAARRATYRAAGKNEMWIEERLLADPDEDGMVLGDEMRLRQIVTNLSRHVRFMATLPMPCGYPGGHIRIETKLVHVAVSPDPPAGSDPPDPPFPPISFDPDKQAPIPITEKDITDGSKAAKTTPLSADRLSQHNSIRLEKTALNVGKIVIGKYQGGKGTGLGLALVRRIVKLSGGRLGVKSKLGRGSIFWVELPLAVGEEVLSDLTPQSRSRILGSEGNAGEQHGPSDSDFWPPQLNVGQDDKLRSIGSSSPDNASHFRSASHSESLTDLSKPPMTRKLTPETDSGLKAIMEQCGLHELSSAFEENRAPFFQMGSADATSKFVEQAGRFDHSSQSVTSGNSDAHTPELSPASTASPNHKLSDANRDHDIPTYLIHPATPPDGIAANSANSIITTGSGSLPLSVLVVDDDPLTRKLMSRMLSRLGCVVDTAENGKIALEKILGHPLSTSPDALTPVEFNDLHETPPTNPKYDVVFLDNQMPVMSGLDTVAALRERGRHDLVIGVTGNALLSDQQEYLGVGVDRVLTKPVFERSLKDMLTLAKERRTNDP</sequence>
<evidence type="ECO:0000256" key="4">
    <source>
        <dbReference type="SAM" id="MobiDB-lite"/>
    </source>
</evidence>
<evidence type="ECO:0000313" key="9">
    <source>
        <dbReference type="Proteomes" id="UP000294933"/>
    </source>
</evidence>
<dbReference type="Pfam" id="PF02518">
    <property type="entry name" value="HATPase_c"/>
    <property type="match status" value="1"/>
</dbReference>
<feature type="transmembrane region" description="Helical" evidence="5">
    <location>
        <begin position="395"/>
        <end position="413"/>
    </location>
</feature>
<feature type="compositionally biased region" description="Low complexity" evidence="4">
    <location>
        <begin position="44"/>
        <end position="55"/>
    </location>
</feature>
<dbReference type="SMART" id="SM00388">
    <property type="entry name" value="HisKA"/>
    <property type="match status" value="1"/>
</dbReference>
<dbReference type="PANTHER" id="PTHR45339">
    <property type="entry name" value="HYBRID SIGNAL TRANSDUCTION HISTIDINE KINASE J"/>
    <property type="match status" value="1"/>
</dbReference>
<dbReference type="OrthoDB" id="60033at2759"/>
<dbReference type="PRINTS" id="PR00344">
    <property type="entry name" value="BCTRLSENSOR"/>
</dbReference>
<protein>
    <recommendedName>
        <fullName evidence="10">Response regulatory domain-containing protein</fullName>
    </recommendedName>
</protein>
<feature type="domain" description="Histidine kinase" evidence="6">
    <location>
        <begin position="478"/>
        <end position="776"/>
    </location>
</feature>
<feature type="transmembrane region" description="Helical" evidence="5">
    <location>
        <begin position="337"/>
        <end position="356"/>
    </location>
</feature>
<dbReference type="CDD" id="cd00082">
    <property type="entry name" value="HisKA"/>
    <property type="match status" value="1"/>
</dbReference>
<dbReference type="Pfam" id="PF00512">
    <property type="entry name" value="HisKA"/>
    <property type="match status" value="1"/>
</dbReference>
<evidence type="ECO:0000256" key="1">
    <source>
        <dbReference type="ARBA" id="ARBA00022553"/>
    </source>
</evidence>
<feature type="compositionally biased region" description="Polar residues" evidence="4">
    <location>
        <begin position="911"/>
        <end position="922"/>
    </location>
</feature>
<reference evidence="8 9" key="1">
    <citation type="submission" date="2018-06" db="EMBL/GenBank/DDBJ databases">
        <title>A transcriptomic atlas of mushroom development highlights an independent origin of complex multicellularity.</title>
        <authorList>
            <consortium name="DOE Joint Genome Institute"/>
            <person name="Krizsan K."/>
            <person name="Almasi E."/>
            <person name="Merenyi Z."/>
            <person name="Sahu N."/>
            <person name="Viragh M."/>
            <person name="Koszo T."/>
            <person name="Mondo S."/>
            <person name="Kiss B."/>
            <person name="Balint B."/>
            <person name="Kues U."/>
            <person name="Barry K."/>
            <person name="Hegedus J.C."/>
            <person name="Henrissat B."/>
            <person name="Johnson J."/>
            <person name="Lipzen A."/>
            <person name="Ohm R."/>
            <person name="Nagy I."/>
            <person name="Pangilinan J."/>
            <person name="Yan J."/>
            <person name="Xiong Y."/>
            <person name="Grigoriev I.V."/>
            <person name="Hibbett D.S."/>
            <person name="Nagy L.G."/>
        </authorList>
    </citation>
    <scope>NUCLEOTIDE SEQUENCE [LARGE SCALE GENOMIC DNA]</scope>
    <source>
        <strain evidence="8 9">SZMC22713</strain>
    </source>
</reference>
<dbReference type="CDD" id="cd17546">
    <property type="entry name" value="REC_hyHK_CKI1_RcsC-like"/>
    <property type="match status" value="1"/>
</dbReference>
<evidence type="ECO:0000256" key="2">
    <source>
        <dbReference type="ARBA" id="ARBA00023012"/>
    </source>
</evidence>
<keyword evidence="1 3" id="KW-0597">Phosphoprotein</keyword>
<feature type="transmembrane region" description="Helical" evidence="5">
    <location>
        <begin position="372"/>
        <end position="390"/>
    </location>
</feature>
<dbReference type="Pfam" id="PF00072">
    <property type="entry name" value="Response_reg"/>
    <property type="match status" value="1"/>
</dbReference>
<dbReference type="SUPFAM" id="SSF52172">
    <property type="entry name" value="CheY-like"/>
    <property type="match status" value="1"/>
</dbReference>
<feature type="transmembrane region" description="Helical" evidence="5">
    <location>
        <begin position="228"/>
        <end position="249"/>
    </location>
</feature>
<dbReference type="Gene3D" id="1.10.287.130">
    <property type="match status" value="1"/>
</dbReference>
<dbReference type="Gene3D" id="3.30.565.10">
    <property type="entry name" value="Histidine kinase-like ATPase, C-terminal domain"/>
    <property type="match status" value="1"/>
</dbReference>
<dbReference type="SMART" id="SM00448">
    <property type="entry name" value="REC"/>
    <property type="match status" value="1"/>
</dbReference>
<feature type="transmembrane region" description="Helical" evidence="5">
    <location>
        <begin position="303"/>
        <end position="325"/>
    </location>
</feature>
<dbReference type="InterPro" id="IPR001789">
    <property type="entry name" value="Sig_transdc_resp-reg_receiver"/>
</dbReference>
<feature type="modified residue" description="4-aspartylphosphate" evidence="3">
    <location>
        <position position="1055"/>
    </location>
</feature>
<name>A0A4Y7Q3M6_9AGAM</name>
<keyword evidence="2" id="KW-0902">Two-component regulatory system</keyword>
<feature type="compositionally biased region" description="Basic and acidic residues" evidence="4">
    <location>
        <begin position="149"/>
        <end position="161"/>
    </location>
</feature>
<feature type="region of interest" description="Disordered" evidence="4">
    <location>
        <begin position="906"/>
        <end position="944"/>
    </location>
</feature>
<dbReference type="GO" id="GO:0000155">
    <property type="term" value="F:phosphorelay sensor kinase activity"/>
    <property type="evidence" value="ECO:0007669"/>
    <property type="project" value="InterPro"/>
</dbReference>
<keyword evidence="5" id="KW-0472">Membrane</keyword>
<dbReference type="PROSITE" id="PS50110">
    <property type="entry name" value="RESPONSE_REGULATORY"/>
    <property type="match status" value="1"/>
</dbReference>
<dbReference type="PANTHER" id="PTHR45339:SF1">
    <property type="entry name" value="HYBRID SIGNAL TRANSDUCTION HISTIDINE KINASE J"/>
    <property type="match status" value="1"/>
</dbReference>
<dbReference type="InterPro" id="IPR004358">
    <property type="entry name" value="Sig_transdc_His_kin-like_C"/>
</dbReference>
<dbReference type="InterPro" id="IPR036097">
    <property type="entry name" value="HisK_dim/P_sf"/>
</dbReference>
<dbReference type="Proteomes" id="UP000294933">
    <property type="component" value="Unassembled WGS sequence"/>
</dbReference>
<gene>
    <name evidence="8" type="ORF">BD410DRAFT_803933</name>
</gene>
<dbReference type="InterPro" id="IPR005467">
    <property type="entry name" value="His_kinase_dom"/>
</dbReference>
<dbReference type="InterPro" id="IPR003661">
    <property type="entry name" value="HisK_dim/P_dom"/>
</dbReference>